<dbReference type="Proteomes" id="UP001235133">
    <property type="component" value="Unassembled WGS sequence"/>
</dbReference>
<protein>
    <recommendedName>
        <fullName evidence="3">HK97 gp10 family phage protein</fullName>
    </recommendedName>
</protein>
<sequence>MADVDASELNRLAADMRQVPRSSAPYLHAAAETTARGVRDTARTNAMGMAHAPAFPFSITYDQVGSNHGGGAVGAFVGGSGEYDIAFEVGPDKDRPQGALGNLIEFGSVNNPPQGIMHGALQANQADFERGIDKAVEDGLRAAGL</sequence>
<comment type="caution">
    <text evidence="1">The sequence shown here is derived from an EMBL/GenBank/DDBJ whole genome shotgun (WGS) entry which is preliminary data.</text>
</comment>
<evidence type="ECO:0000313" key="1">
    <source>
        <dbReference type="EMBL" id="MDQ7877369.1"/>
    </source>
</evidence>
<reference evidence="1 2" key="1">
    <citation type="submission" date="2023-08" db="EMBL/GenBank/DDBJ databases">
        <title>Microbacterium psychrotolerans sp. nov., a psychrotolerant bacterium isolated from soil in Heilongjiang Province, China.</title>
        <authorList>
            <person name="An P."/>
            <person name="Zhao D."/>
            <person name="Xiang H."/>
        </authorList>
    </citation>
    <scope>NUCLEOTIDE SEQUENCE [LARGE SCALE GENOMIC DNA]</scope>
    <source>
        <strain evidence="1 2">QXD-8</strain>
    </source>
</reference>
<gene>
    <name evidence="1" type="ORF">Q9R08_05195</name>
</gene>
<name>A0ABU0YYF4_9MICO</name>
<accession>A0ABU0YYF4</accession>
<proteinExistence type="predicted"/>
<dbReference type="RefSeq" id="WP_308866807.1">
    <property type="nucleotide sequence ID" value="NZ_JAVFWO010000002.1"/>
</dbReference>
<evidence type="ECO:0000313" key="2">
    <source>
        <dbReference type="Proteomes" id="UP001235133"/>
    </source>
</evidence>
<organism evidence="1 2">
    <name type="scientific">Microbacterium psychrotolerans</name>
    <dbReference type="NCBI Taxonomy" id="3068321"/>
    <lineage>
        <taxon>Bacteria</taxon>
        <taxon>Bacillati</taxon>
        <taxon>Actinomycetota</taxon>
        <taxon>Actinomycetes</taxon>
        <taxon>Micrococcales</taxon>
        <taxon>Microbacteriaceae</taxon>
        <taxon>Microbacterium</taxon>
    </lineage>
</organism>
<keyword evidence="2" id="KW-1185">Reference proteome</keyword>
<evidence type="ECO:0008006" key="3">
    <source>
        <dbReference type="Google" id="ProtNLM"/>
    </source>
</evidence>
<dbReference type="EMBL" id="JAVFWO010000002">
    <property type="protein sequence ID" value="MDQ7877369.1"/>
    <property type="molecule type" value="Genomic_DNA"/>
</dbReference>